<dbReference type="Proteomes" id="UP001195483">
    <property type="component" value="Unassembled WGS sequence"/>
</dbReference>
<sequence>MGKFVVAIVVLKLFCVIHPSNMRPLTDRYDSLYDLDSFGYDDVYPLGHWGPYHSGGSGYSNLGAYGGNGFSNLGIHGGNGFSSLGTYGGRGYSDLGMYGGSGYSNLRTYLSDYSRLGQYHLGDYNSLYDTSDFGYGNLLRRYSSVGSYQPRRSKYLGSYNDIGGYSNLEPYLFGGYNTGNDAGPLNYLQSSYIRDDKYGPGGYSLGNRKIRRGKTNKNTY</sequence>
<comment type="caution">
    <text evidence="2">The sequence shown here is derived from an EMBL/GenBank/DDBJ whole genome shotgun (WGS) entry which is preliminary data.</text>
</comment>
<feature type="signal peptide" evidence="1">
    <location>
        <begin position="1"/>
        <end position="22"/>
    </location>
</feature>
<organism evidence="2 3">
    <name type="scientific">Potamilus streckersoni</name>
    <dbReference type="NCBI Taxonomy" id="2493646"/>
    <lineage>
        <taxon>Eukaryota</taxon>
        <taxon>Metazoa</taxon>
        <taxon>Spiralia</taxon>
        <taxon>Lophotrochozoa</taxon>
        <taxon>Mollusca</taxon>
        <taxon>Bivalvia</taxon>
        <taxon>Autobranchia</taxon>
        <taxon>Heteroconchia</taxon>
        <taxon>Palaeoheterodonta</taxon>
        <taxon>Unionida</taxon>
        <taxon>Unionoidea</taxon>
        <taxon>Unionidae</taxon>
        <taxon>Ambleminae</taxon>
        <taxon>Lampsilini</taxon>
        <taxon>Potamilus</taxon>
    </lineage>
</organism>
<gene>
    <name evidence="2" type="ORF">CHS0354_007607</name>
</gene>
<dbReference type="EMBL" id="JAEAOA010000519">
    <property type="protein sequence ID" value="KAK3603276.1"/>
    <property type="molecule type" value="Genomic_DNA"/>
</dbReference>
<accession>A0AAE0T3W3</accession>
<reference evidence="2" key="1">
    <citation type="journal article" date="2021" name="Genome Biol. Evol.">
        <title>A High-Quality Reference Genome for a Parasitic Bivalve with Doubly Uniparental Inheritance (Bivalvia: Unionida).</title>
        <authorList>
            <person name="Smith C.H."/>
        </authorList>
    </citation>
    <scope>NUCLEOTIDE SEQUENCE</scope>
    <source>
        <strain evidence="2">CHS0354</strain>
    </source>
</reference>
<feature type="chain" id="PRO_5042286659" evidence="1">
    <location>
        <begin position="23"/>
        <end position="220"/>
    </location>
</feature>
<proteinExistence type="predicted"/>
<protein>
    <submittedName>
        <fullName evidence="2">Uncharacterized protein</fullName>
    </submittedName>
</protein>
<evidence type="ECO:0000313" key="3">
    <source>
        <dbReference type="Proteomes" id="UP001195483"/>
    </source>
</evidence>
<reference evidence="2" key="3">
    <citation type="submission" date="2023-05" db="EMBL/GenBank/DDBJ databases">
        <authorList>
            <person name="Smith C.H."/>
        </authorList>
    </citation>
    <scope>NUCLEOTIDE SEQUENCE</scope>
    <source>
        <strain evidence="2">CHS0354</strain>
        <tissue evidence="2">Mantle</tissue>
    </source>
</reference>
<reference evidence="2" key="2">
    <citation type="journal article" date="2021" name="Genome Biol. Evol.">
        <title>Developing a high-quality reference genome for a parasitic bivalve with doubly uniparental inheritance (Bivalvia: Unionida).</title>
        <authorList>
            <person name="Smith C.H."/>
        </authorList>
    </citation>
    <scope>NUCLEOTIDE SEQUENCE</scope>
    <source>
        <strain evidence="2">CHS0354</strain>
        <tissue evidence="2">Mantle</tissue>
    </source>
</reference>
<keyword evidence="3" id="KW-1185">Reference proteome</keyword>
<evidence type="ECO:0000313" key="2">
    <source>
        <dbReference type="EMBL" id="KAK3603276.1"/>
    </source>
</evidence>
<dbReference type="AlphaFoldDB" id="A0AAE0T3W3"/>
<evidence type="ECO:0000256" key="1">
    <source>
        <dbReference type="SAM" id="SignalP"/>
    </source>
</evidence>
<name>A0AAE0T3W3_9BIVA</name>
<keyword evidence="1" id="KW-0732">Signal</keyword>